<dbReference type="Pfam" id="PF06527">
    <property type="entry name" value="TniQ"/>
    <property type="match status" value="1"/>
</dbReference>
<dbReference type="AlphaFoldDB" id="E1CG23"/>
<dbReference type="InterPro" id="IPR009492">
    <property type="entry name" value="TniQ"/>
</dbReference>
<evidence type="ECO:0000313" key="2">
    <source>
        <dbReference type="EMBL" id="BAJ19037.1"/>
    </source>
</evidence>
<dbReference type="EMBL" id="AB538860">
    <property type="protein sequence ID" value="BAJ19037.1"/>
    <property type="molecule type" value="Genomic_DNA"/>
</dbReference>
<evidence type="ECO:0000259" key="1">
    <source>
        <dbReference type="Pfam" id="PF06527"/>
    </source>
</evidence>
<sequence length="623" mass="69907">MMHPLPRSLDPVSGESLVSYLLRLGHRLGLSPLHLIHAAGWTGHARPHNVPASALLELSRPQAEAFARLTKQTAGEVSALTLAQWRDRYPPIARSMPGPGQITKMRPDAWLFVSSPRFCPSCLAGDDTPAQHLHGGPWRKLWHLPVVFTCVEHQVYLEAGCPHCGQPRDTPWRLIQRDNDHTLHPTQCRWTIEAQAQKRKSRACGGRLDRRLALPADDRLQPTAGVLHFQQSLLARLAPPTPATAASEYFTDLRLAAALISTIWPQGWHLFDTDTADRIDSYSRQLHGGAGGGRYQPRVRDTPSRDPATCGALLMAADRLLSRNDLPDLLSDFVLAAFKGRASRTPWAVLFDRHEDNCSEQLRQAAEPVTRVFRRANGCRGMRAPLRNDYRAEHIPAFLEQDWYQRHLAECAGSGSRIVRRTAAVRLVQWAMGGSQDDAATFLGIKPDQAHFTASSDTRRWLQAGCDPVELDRALRTLASELRAPHQPPIDYRRRRQALQEWKLSPDAWNALVSDLPQSRYSTFTDLGDRKRQAASVYVWTLVTRGEHTFAPRPLEAAQPDGVRQQWAARRSTTWFQLTRPDPMGHYAQLRKSLAEYAQQLARDIDSGAGPTQSIKHSDTHAQ</sequence>
<reference evidence="2" key="1">
    <citation type="submission" date="2009-12" db="EMBL/GenBank/DDBJ databases">
        <title>An ATP-Independent Strategy for Carboxylic Acid Activation and Amide Bond Formation Revealed upon Characterization of the A-503083 Biosynthetic Gene Cluster.</title>
        <authorList>
            <person name="Funabashi M."/>
            <person name="Nonaka K."/>
            <person name="Hosobuchi M."/>
            <person name="Fujita Y."/>
            <person name="Shibata T."/>
            <person name="Chi X."/>
            <person name="Yang Z."/>
            <person name="Van Lanen S.G."/>
        </authorList>
    </citation>
    <scope>NUCLEOTIDE SEQUENCE</scope>
    <source>
        <strain evidence="2">SANK 62799</strain>
    </source>
</reference>
<proteinExistence type="predicted"/>
<accession>E1CG23</accession>
<feature type="domain" description="TniQ" evidence="1">
    <location>
        <begin position="6"/>
        <end position="157"/>
    </location>
</feature>
<protein>
    <recommendedName>
        <fullName evidence="1">TniQ domain-containing protein</fullName>
    </recommendedName>
</protein>
<organism evidence="2">
    <name type="scientific">Streptomyces sp. SANK 62799</name>
    <dbReference type="NCBI Taxonomy" id="701528"/>
    <lineage>
        <taxon>Bacteria</taxon>
        <taxon>Bacillati</taxon>
        <taxon>Actinomycetota</taxon>
        <taxon>Actinomycetes</taxon>
        <taxon>Kitasatosporales</taxon>
        <taxon>Streptomycetaceae</taxon>
        <taxon>Streptomyces</taxon>
    </lineage>
</organism>
<name>E1CG23_9ACTN</name>